<dbReference type="InterPro" id="IPR025659">
    <property type="entry name" value="Tubby-like_C"/>
</dbReference>
<protein>
    <recommendedName>
        <fullName evidence="2">Phospholipid scramblase</fullName>
    </recommendedName>
</protein>
<name>A0A9R0IBL3_SPIOL</name>
<dbReference type="GO" id="GO:0017121">
    <property type="term" value="P:plasma membrane phospholipid scrambling"/>
    <property type="evidence" value="ECO:0000318"/>
    <property type="project" value="GO_Central"/>
</dbReference>
<organism evidence="3 5">
    <name type="scientific">Spinacia oleracea</name>
    <name type="common">Spinach</name>
    <dbReference type="NCBI Taxonomy" id="3562"/>
    <lineage>
        <taxon>Eukaryota</taxon>
        <taxon>Viridiplantae</taxon>
        <taxon>Streptophyta</taxon>
        <taxon>Embryophyta</taxon>
        <taxon>Tracheophyta</taxon>
        <taxon>Spermatophyta</taxon>
        <taxon>Magnoliopsida</taxon>
        <taxon>eudicotyledons</taxon>
        <taxon>Gunneridae</taxon>
        <taxon>Pentapetalae</taxon>
        <taxon>Caryophyllales</taxon>
        <taxon>Chenopodiaceae</taxon>
        <taxon>Chenopodioideae</taxon>
        <taxon>Anserineae</taxon>
        <taxon>Spinacia</taxon>
    </lineage>
</organism>
<dbReference type="SUPFAM" id="SSF54518">
    <property type="entry name" value="Tubby C-terminal domain-like"/>
    <property type="match status" value="1"/>
</dbReference>
<evidence type="ECO:0000256" key="1">
    <source>
        <dbReference type="ARBA" id="ARBA00005350"/>
    </source>
</evidence>
<dbReference type="Proteomes" id="UP000813463">
    <property type="component" value="Chromosome 3"/>
</dbReference>
<dbReference type="PANTHER" id="PTHR23248:SF9">
    <property type="entry name" value="PHOSPHOLIPID SCRAMBLASE"/>
    <property type="match status" value="1"/>
</dbReference>
<proteinExistence type="inferred from homology"/>
<accession>A0A9R0IBL3</accession>
<dbReference type="Pfam" id="PF03803">
    <property type="entry name" value="Scramblase"/>
    <property type="match status" value="1"/>
</dbReference>
<dbReference type="OrthoDB" id="191150at2759"/>
<evidence type="ECO:0000313" key="4">
    <source>
        <dbReference type="RefSeq" id="XP_021846283.1"/>
    </source>
</evidence>
<gene>
    <name evidence="4 5" type="primary">LOC110786082</name>
</gene>
<dbReference type="GeneID" id="110786082"/>
<dbReference type="AlphaFoldDB" id="A0A9R0IBL3"/>
<comment type="similarity">
    <text evidence="1 2">Belongs to the phospholipid scramblase family.</text>
</comment>
<reference evidence="3" key="1">
    <citation type="journal article" date="2021" name="Nat. Commun.">
        <title>Genomic analyses provide insights into spinach domestication and the genetic basis of agronomic traits.</title>
        <authorList>
            <person name="Cai X."/>
            <person name="Sun X."/>
            <person name="Xu C."/>
            <person name="Sun H."/>
            <person name="Wang X."/>
            <person name="Ge C."/>
            <person name="Zhang Z."/>
            <person name="Wang Q."/>
            <person name="Fei Z."/>
            <person name="Jiao C."/>
            <person name="Wang Q."/>
        </authorList>
    </citation>
    <scope>NUCLEOTIDE SEQUENCE [LARGE SCALE GENOMIC DNA]</scope>
    <source>
        <strain evidence="3">cv. Varoflay</strain>
    </source>
</reference>
<dbReference type="KEGG" id="soe:110786082"/>
<evidence type="ECO:0000313" key="5">
    <source>
        <dbReference type="RefSeq" id="XP_021846284.1"/>
    </source>
</evidence>
<reference evidence="4 5" key="2">
    <citation type="submission" date="2025-04" db="UniProtKB">
        <authorList>
            <consortium name="RefSeq"/>
        </authorList>
    </citation>
    <scope>IDENTIFICATION</scope>
</reference>
<dbReference type="GO" id="GO:0005886">
    <property type="term" value="C:plasma membrane"/>
    <property type="evidence" value="ECO:0000318"/>
    <property type="project" value="GO_Central"/>
</dbReference>
<evidence type="ECO:0000256" key="2">
    <source>
        <dbReference type="RuleBase" id="RU363116"/>
    </source>
</evidence>
<dbReference type="InterPro" id="IPR005552">
    <property type="entry name" value="Scramblase"/>
</dbReference>
<keyword evidence="3" id="KW-1185">Reference proteome</keyword>
<dbReference type="RefSeq" id="XP_021846283.1">
    <property type="nucleotide sequence ID" value="XM_021990591.1"/>
</dbReference>
<dbReference type="RefSeq" id="XP_021846284.1">
    <property type="nucleotide sequence ID" value="XM_021990592.1"/>
</dbReference>
<evidence type="ECO:0000313" key="3">
    <source>
        <dbReference type="Proteomes" id="UP000813463"/>
    </source>
</evidence>
<sequence>MSWSKNLQQIVRNNVSSNYVLKGSSTTGILNSTKSSILGLLQLHGGGFDGDGNPQLSKHPEAMLESRRFKHSARKEPELDRDFLARLWVLDKEMEKAIAKRRMAYFRGRNFRKYHGSGMHVFEQPPLSQSTTGYLAPTSPEEAQVAPLLARSNLLITRHIEWANLVFGFEQENRYAIVDVCYPQSPVGFIREQSNVLLRQFLRLRRPFVAYITDALGNELFRIRRPFWWITSSIYADVNGKEIGVVHQRWHLWRRIYDLYLGNKQFAVVENPGFWNWTFTMKDAGGNVLAAVDRDWRGLGLEVFTDAGQYVIRFGSSDPASKNGPAEAVEELDIARPLTLSERAVAVALAVSLDNDFFSRHGGSWFTGVPFIVTE</sequence>
<dbReference type="GO" id="GO:0017128">
    <property type="term" value="F:phospholipid scramblase activity"/>
    <property type="evidence" value="ECO:0000318"/>
    <property type="project" value="GO_Central"/>
</dbReference>
<dbReference type="PANTHER" id="PTHR23248">
    <property type="entry name" value="PHOSPHOLIPID SCRAMBLASE-RELATED"/>
    <property type="match status" value="1"/>
</dbReference>